<accession>A0AAE9SJ70</accession>
<name>A0AAE9SJ70_9SPIR</name>
<reference evidence="3" key="1">
    <citation type="submission" date="2019-04" db="EMBL/GenBank/DDBJ databases">
        <title>Whole genome sequencing of oral phylogroup 2 treponemes.</title>
        <authorList>
            <person name="Chan Y."/>
            <person name="Zeng H.H."/>
            <person name="Yu X.L."/>
            <person name="Leung W.K."/>
            <person name="Watt R.M."/>
        </authorList>
    </citation>
    <scope>NUCLEOTIDE SEQUENCE</scope>
    <source>
        <strain evidence="3">OMZ 835</strain>
        <strain evidence="2">OMZ 847</strain>
    </source>
</reference>
<feature type="transmembrane region" description="Helical" evidence="1">
    <location>
        <begin position="99"/>
        <end position="120"/>
    </location>
</feature>
<protein>
    <submittedName>
        <fullName evidence="3">Uncharacterized protein</fullName>
    </submittedName>
</protein>
<dbReference type="AlphaFoldDB" id="A0AAE9SJ70"/>
<evidence type="ECO:0000313" key="4">
    <source>
        <dbReference type="Proteomes" id="UP001058682"/>
    </source>
</evidence>
<feature type="transmembrane region" description="Helical" evidence="1">
    <location>
        <begin position="6"/>
        <end position="29"/>
    </location>
</feature>
<evidence type="ECO:0000313" key="3">
    <source>
        <dbReference type="EMBL" id="UTY33676.1"/>
    </source>
</evidence>
<sequence>MISNILTVIMFIYFLVSAIIYAVPTYRFWKRSYAEMLEYLYSKNMVEEIKIIEDCVYGISSPATHEALNNFYEKITQDEVLNSLKQKHLNGKKLGIKRFIGFCIFLFISVIIFTVILFLLEKFK</sequence>
<keyword evidence="1" id="KW-0812">Transmembrane</keyword>
<evidence type="ECO:0000256" key="1">
    <source>
        <dbReference type="SAM" id="Phobius"/>
    </source>
</evidence>
<evidence type="ECO:0000313" key="2">
    <source>
        <dbReference type="EMBL" id="UTY28810.1"/>
    </source>
</evidence>
<keyword evidence="5" id="KW-1185">Reference proteome</keyword>
<dbReference type="Proteomes" id="UP001059401">
    <property type="component" value="Chromosome"/>
</dbReference>
<organism evidence="3 4">
    <name type="scientific">Treponema putidum</name>
    <dbReference type="NCBI Taxonomy" id="221027"/>
    <lineage>
        <taxon>Bacteria</taxon>
        <taxon>Pseudomonadati</taxon>
        <taxon>Spirochaetota</taxon>
        <taxon>Spirochaetia</taxon>
        <taxon>Spirochaetales</taxon>
        <taxon>Treponemataceae</taxon>
        <taxon>Treponema</taxon>
    </lineage>
</organism>
<evidence type="ECO:0000313" key="5">
    <source>
        <dbReference type="Proteomes" id="UP001059401"/>
    </source>
</evidence>
<dbReference type="RefSeq" id="WP_145475265.1">
    <property type="nucleotide sequence ID" value="NZ_CP038802.1"/>
</dbReference>
<dbReference type="Proteomes" id="UP001058682">
    <property type="component" value="Chromosome"/>
</dbReference>
<keyword evidence="1" id="KW-0472">Membrane</keyword>
<dbReference type="EMBL" id="CP038802">
    <property type="protein sequence ID" value="UTY28810.1"/>
    <property type="molecule type" value="Genomic_DNA"/>
</dbReference>
<gene>
    <name evidence="3" type="ORF">E4N74_06330</name>
    <name evidence="2" type="ORF">E4N76_07225</name>
</gene>
<keyword evidence="1" id="KW-1133">Transmembrane helix</keyword>
<dbReference type="EMBL" id="CP038804">
    <property type="protein sequence ID" value="UTY33676.1"/>
    <property type="molecule type" value="Genomic_DNA"/>
</dbReference>
<proteinExistence type="predicted"/>